<keyword evidence="2" id="KW-1133">Transmembrane helix</keyword>
<dbReference type="InterPro" id="IPR032350">
    <property type="entry name" value="Nbr1_FW"/>
</dbReference>
<keyword evidence="2" id="KW-0472">Membrane</keyword>
<name>A0A815CW31_9BILA</name>
<dbReference type="EMBL" id="CAJNOT010002151">
    <property type="protein sequence ID" value="CAF1289031.1"/>
    <property type="molecule type" value="Genomic_DNA"/>
</dbReference>
<evidence type="ECO:0000256" key="1">
    <source>
        <dbReference type="SAM" id="MobiDB-lite"/>
    </source>
</evidence>
<feature type="region of interest" description="Disordered" evidence="1">
    <location>
        <begin position="456"/>
        <end position="498"/>
    </location>
</feature>
<feature type="compositionally biased region" description="Basic and acidic residues" evidence="1">
    <location>
        <begin position="912"/>
        <end position="931"/>
    </location>
</feature>
<gene>
    <name evidence="4" type="ORF">ZHD862_LOCUS27347</name>
</gene>
<dbReference type="PANTHER" id="PTHR20930">
    <property type="entry name" value="OVARIAN CARCINOMA ANTIGEN CA125-RELATED"/>
    <property type="match status" value="1"/>
</dbReference>
<feature type="transmembrane region" description="Helical" evidence="2">
    <location>
        <begin position="941"/>
        <end position="966"/>
    </location>
</feature>
<accession>A0A815CW31</accession>
<feature type="compositionally biased region" description="Basic residues" evidence="1">
    <location>
        <begin position="469"/>
        <end position="483"/>
    </location>
</feature>
<dbReference type="InterPro" id="IPR013783">
    <property type="entry name" value="Ig-like_fold"/>
</dbReference>
<evidence type="ECO:0000313" key="4">
    <source>
        <dbReference type="EMBL" id="CAF1289031.1"/>
    </source>
</evidence>
<dbReference type="Proteomes" id="UP000663864">
    <property type="component" value="Unassembled WGS sequence"/>
</dbReference>
<protein>
    <recommendedName>
        <fullName evidence="3">Nbr1 FW domain-containing protein</fullName>
    </recommendedName>
</protein>
<feature type="domain" description="Nbr1 FW" evidence="3">
    <location>
        <begin position="558"/>
        <end position="654"/>
    </location>
</feature>
<evidence type="ECO:0000256" key="2">
    <source>
        <dbReference type="SAM" id="Phobius"/>
    </source>
</evidence>
<dbReference type="Pfam" id="PF16158">
    <property type="entry name" value="N_BRCA1_IG"/>
    <property type="match status" value="1"/>
</dbReference>
<dbReference type="Gene3D" id="2.60.40.10">
    <property type="entry name" value="Immunoglobulins"/>
    <property type="match status" value="1"/>
</dbReference>
<proteinExistence type="predicted"/>
<evidence type="ECO:0000313" key="5">
    <source>
        <dbReference type="Proteomes" id="UP000663864"/>
    </source>
</evidence>
<dbReference type="AlphaFoldDB" id="A0A815CW31"/>
<feature type="region of interest" description="Disordered" evidence="1">
    <location>
        <begin position="900"/>
        <end position="931"/>
    </location>
</feature>
<organism evidence="4 5">
    <name type="scientific">Rotaria sordida</name>
    <dbReference type="NCBI Taxonomy" id="392033"/>
    <lineage>
        <taxon>Eukaryota</taxon>
        <taxon>Metazoa</taxon>
        <taxon>Spiralia</taxon>
        <taxon>Gnathifera</taxon>
        <taxon>Rotifera</taxon>
        <taxon>Eurotatoria</taxon>
        <taxon>Bdelloidea</taxon>
        <taxon>Philodinida</taxon>
        <taxon>Philodinidae</taxon>
        <taxon>Rotaria</taxon>
    </lineage>
</organism>
<comment type="caution">
    <text evidence="4">The sequence shown here is derived from an EMBL/GenBank/DDBJ whole genome shotgun (WGS) entry which is preliminary data.</text>
</comment>
<keyword evidence="2" id="KW-0812">Transmembrane</keyword>
<dbReference type="PANTHER" id="PTHR20930:SF0">
    <property type="entry name" value="PROTEIN ILRUN"/>
    <property type="match status" value="1"/>
</dbReference>
<reference evidence="4" key="1">
    <citation type="submission" date="2021-02" db="EMBL/GenBank/DDBJ databases">
        <authorList>
            <person name="Nowell W R."/>
        </authorList>
    </citation>
    <scope>NUCLEOTIDE SEQUENCE</scope>
</reference>
<evidence type="ECO:0000259" key="3">
    <source>
        <dbReference type="Pfam" id="PF16158"/>
    </source>
</evidence>
<dbReference type="CDD" id="cd14947">
    <property type="entry name" value="NBR1_like"/>
    <property type="match status" value="1"/>
</dbReference>
<sequence length="973" mass="111993">MSSNQVNTTSGNAKQAPVEVADWNGLIRYVQFLCRNTDKKFKICMIDEEQEEIRIENKDEFDTNVKYAQDHGLKSLTLIVYIDDERKFDGIYHINKSKEVKISKTNIFPVDKLQHLQEHILVDKWYIPVKLDEALGVCLNAAIKLAQEGKLDKNVECKQFIETIVPDAFRKLQTSQSVFSWPREIQYGTFDMIELLVDLVGTRLRYPPAPITLLNTLAITFDTNTTFSQKHKDEQIPTRRIYKLDDEEFLRTNFNNQIGTYGWIQSFIQRLIAQNGLKNLRAQFEYINNSKATTTTAMEYNCLLKLFSKCYQCIEAHRFRSLFTRPIRQAIKYLLEAKKTNNESNTNLSELNETLIELCFNYEMNDEVSAILELSAVPKNDDILLLPTPIAPLITPLEQLTITKKSKNQDHYEQLAKDLNSLTMNNGDNERKNIKKQRTDEQVIIPICSRNHPTDCTTDDLLSSSEKRSLKRKHRREQQRHNAKKENKRSNTMSIKTYDRSNPDDILRFFGPMKTKISNLYDQLQTATCNGNLREVLKIEEKLKLLRPYSARFVADENTPDGTPMQPGQVFRKGWILLNDGSMPWSSDDIQLVNLADGIKVVKQPIIPVTAPHDRALITVDYMCANESGTYESKWILSYRHQTFGPMIWCSIEVGSSTVPKSTNALKETFEFVDVPLPACFDLSKAYSLTSSNCSPRSSFILPRSNSIDTQSEPLVDIFINSSSSDSDSFSTFVRSPSPVLTKPEESPLIEIPFTYPNNNQERQPSPQLNQSMVFVDSVVTNIFSVAKQAGSTAKAIFHTLQATDETTQSVQRQQQQQQQQTLVNTRNLNVDDFFEHVDYNETTNRNLSLSNDPMEILIEMGFDNLEKNQLFRLSFFVLRNLTYINMLRLNSLLATYGTTSDKKNTSKHIQGPKDHEKYPPLRQRNEREPPRSIKLKPQEYFLFTVAFVAISALIIYNVFMSYYAYYSSNQDY</sequence>